<dbReference type="OrthoDB" id="20772at2759"/>
<feature type="compositionally biased region" description="Acidic residues" evidence="1">
    <location>
        <begin position="166"/>
        <end position="175"/>
    </location>
</feature>
<organism evidence="3">
    <name type="scientific">Darwinula stevensoni</name>
    <dbReference type="NCBI Taxonomy" id="69355"/>
    <lineage>
        <taxon>Eukaryota</taxon>
        <taxon>Metazoa</taxon>
        <taxon>Ecdysozoa</taxon>
        <taxon>Arthropoda</taxon>
        <taxon>Crustacea</taxon>
        <taxon>Oligostraca</taxon>
        <taxon>Ostracoda</taxon>
        <taxon>Podocopa</taxon>
        <taxon>Podocopida</taxon>
        <taxon>Darwinulocopina</taxon>
        <taxon>Darwinuloidea</taxon>
        <taxon>Darwinulidae</taxon>
        <taxon>Darwinula</taxon>
    </lineage>
</organism>
<evidence type="ECO:0000313" key="4">
    <source>
        <dbReference type="Proteomes" id="UP000677054"/>
    </source>
</evidence>
<dbReference type="SUPFAM" id="SSF47095">
    <property type="entry name" value="HMG-box"/>
    <property type="match status" value="1"/>
</dbReference>
<feature type="region of interest" description="Disordered" evidence="1">
    <location>
        <begin position="94"/>
        <end position="134"/>
    </location>
</feature>
<feature type="domain" description="SprT-like" evidence="2">
    <location>
        <begin position="261"/>
        <end position="418"/>
    </location>
</feature>
<keyword evidence="4" id="KW-1185">Reference proteome</keyword>
<feature type="compositionally biased region" description="Basic and acidic residues" evidence="1">
    <location>
        <begin position="94"/>
        <end position="105"/>
    </location>
</feature>
<proteinExistence type="predicted"/>
<dbReference type="InterPro" id="IPR006640">
    <property type="entry name" value="SprT-like_domain"/>
</dbReference>
<dbReference type="EMBL" id="LR900785">
    <property type="protein sequence ID" value="CAD7246889.1"/>
    <property type="molecule type" value="Genomic_DNA"/>
</dbReference>
<dbReference type="PANTHER" id="PTHR23099:SF0">
    <property type="entry name" value="GERM CELL NUCLEAR ACIDIC PROTEIN"/>
    <property type="match status" value="1"/>
</dbReference>
<feature type="region of interest" description="Disordered" evidence="1">
    <location>
        <begin position="1"/>
        <end position="23"/>
    </location>
</feature>
<dbReference type="EMBL" id="CAJPEV010001268">
    <property type="protein sequence ID" value="CAG0891745.1"/>
    <property type="molecule type" value="Genomic_DNA"/>
</dbReference>
<dbReference type="SMART" id="SM00731">
    <property type="entry name" value="SprT"/>
    <property type="match status" value="1"/>
</dbReference>
<name>A0A7R9A7G7_9CRUS</name>
<evidence type="ECO:0000313" key="3">
    <source>
        <dbReference type="EMBL" id="CAD7246889.1"/>
    </source>
</evidence>
<protein>
    <recommendedName>
        <fullName evidence="2">SprT-like domain-containing protein</fullName>
    </recommendedName>
</protein>
<feature type="compositionally biased region" description="Basic and acidic residues" evidence="1">
    <location>
        <begin position="123"/>
        <end position="134"/>
    </location>
</feature>
<evidence type="ECO:0000256" key="1">
    <source>
        <dbReference type="SAM" id="MobiDB-lite"/>
    </source>
</evidence>
<feature type="region of interest" description="Disordered" evidence="1">
    <location>
        <begin position="157"/>
        <end position="211"/>
    </location>
</feature>
<dbReference type="Proteomes" id="UP000677054">
    <property type="component" value="Unassembled WGS sequence"/>
</dbReference>
<dbReference type="Pfam" id="PF10263">
    <property type="entry name" value="SprT-like"/>
    <property type="match status" value="1"/>
</dbReference>
<accession>A0A7R9A7G7</accession>
<evidence type="ECO:0000259" key="2">
    <source>
        <dbReference type="SMART" id="SM00731"/>
    </source>
</evidence>
<gene>
    <name evidence="3" type="ORF">DSTB1V02_LOCUS6732</name>
</gene>
<dbReference type="AlphaFoldDB" id="A0A7R9A7G7"/>
<reference evidence="3" key="1">
    <citation type="submission" date="2020-11" db="EMBL/GenBank/DDBJ databases">
        <authorList>
            <person name="Tran Van P."/>
        </authorList>
    </citation>
    <scope>NUCLEOTIDE SEQUENCE</scope>
</reference>
<dbReference type="InterPro" id="IPR036910">
    <property type="entry name" value="HMG_box_dom_sf"/>
</dbReference>
<dbReference type="GO" id="GO:0006974">
    <property type="term" value="P:DNA damage response"/>
    <property type="evidence" value="ECO:0007669"/>
    <property type="project" value="UniProtKB-ARBA"/>
</dbReference>
<sequence>MESLVSIPAQDTKRNAFQPSGVRRKLLSSTDSLEQVMKENKKKGSEIKELNKSSFVRNWIEQQDQRISVGSDSSGDELNNFLERVKTRRAEEKRLMEAKERDQRKNLKTFLVSDSSDDSDQDAGSHDEGFHLRFLPRDDSFTPSLIRTFEKKSATDVIQRSKEVEISDDDGEENASFESLPTPPSTPIHQGAGGGRGRGKKGFQIPSSAPAKVTKERYHATHITCKDAAASFLYSLSQNPKDGPIHPEAAYYISRFKTCKLELANHLYQLFNKYVFDETLPSTMDIKFNNRMRKTAGFCYYRYNRKTQERSARIELSGKVIDDGRRLRDTMIHELCHAAAWLVTGCKGGHGPVWKSWTQKALKAFPNLPPITRCHYYEINCRYQYVCTGCGYKIGRHSKSLDINRKVCGVCMAKFELHIVKVGHEGEKHMKPVEDLQTPKPLNKFAQFVKENYGSVKNQNSGLKHCDVMKVLSTQFAELKVTGKTE</sequence>
<dbReference type="PANTHER" id="PTHR23099">
    <property type="entry name" value="TRANSCRIPTIONAL REGULATOR"/>
    <property type="match status" value="1"/>
</dbReference>
<dbReference type="GO" id="GO:0005634">
    <property type="term" value="C:nucleus"/>
    <property type="evidence" value="ECO:0007669"/>
    <property type="project" value="TreeGrafter"/>
</dbReference>